<feature type="domain" description="UspA" evidence="2">
    <location>
        <begin position="171"/>
        <end position="276"/>
    </location>
</feature>
<dbReference type="Proteomes" id="UP001310022">
    <property type="component" value="Unassembled WGS sequence"/>
</dbReference>
<evidence type="ECO:0000259" key="2">
    <source>
        <dbReference type="Pfam" id="PF00582"/>
    </source>
</evidence>
<dbReference type="InterPro" id="IPR006015">
    <property type="entry name" value="Universal_stress_UspA"/>
</dbReference>
<dbReference type="SUPFAM" id="SSF52402">
    <property type="entry name" value="Adenine nucleotide alpha hydrolases-like"/>
    <property type="match status" value="2"/>
</dbReference>
<name>A0AAN5AI61_9BACT</name>
<dbReference type="InterPro" id="IPR006016">
    <property type="entry name" value="UspA"/>
</dbReference>
<protein>
    <submittedName>
        <fullName evidence="3">Universal stress protein UspA</fullName>
    </submittedName>
</protein>
<dbReference type="AlphaFoldDB" id="A0AAN5AI61"/>
<dbReference type="PANTHER" id="PTHR46268">
    <property type="entry name" value="STRESS RESPONSE PROTEIN NHAX"/>
    <property type="match status" value="1"/>
</dbReference>
<comment type="caution">
    <text evidence="3">The sequence shown here is derived from an EMBL/GenBank/DDBJ whole genome shotgun (WGS) entry which is preliminary data.</text>
</comment>
<accession>A0AAN5AI61</accession>
<dbReference type="Pfam" id="PF00582">
    <property type="entry name" value="Usp"/>
    <property type="match status" value="2"/>
</dbReference>
<sequence length="280" mass="31042">MIKKVLVPTDFSQQANYALTLAIEIAKRADAGLTLVHVVEMSAPNVSALGVPYMESGEQIEVARQQHDAALEKMKKIVESKQSADVAIEMAVEYGSTFSDLYTQLEGFHADMIVMGSKGAGGLEEIIIGSNAEKVVRNAKVPVLVVKNETHLRDIHSIMLARKFHDHKEDHAIEALKALQEFTGADLHLVKVNTPANFEDDRTNYAHIKAFAEKYQLERYYSKVYNAFTEEDGILFYARDNEIDLIALASSGGSIMQSIFGSVTGDVVNHAQRLVWTCRI</sequence>
<evidence type="ECO:0000313" key="4">
    <source>
        <dbReference type="Proteomes" id="UP001310022"/>
    </source>
</evidence>
<evidence type="ECO:0000313" key="3">
    <source>
        <dbReference type="EMBL" id="GJM60070.1"/>
    </source>
</evidence>
<evidence type="ECO:0000256" key="1">
    <source>
        <dbReference type="ARBA" id="ARBA00008791"/>
    </source>
</evidence>
<dbReference type="PRINTS" id="PR01438">
    <property type="entry name" value="UNVRSLSTRESS"/>
</dbReference>
<dbReference type="RefSeq" id="WP_338235943.1">
    <property type="nucleotide sequence ID" value="NZ_BQKE01000001.1"/>
</dbReference>
<dbReference type="PANTHER" id="PTHR46268:SF6">
    <property type="entry name" value="UNIVERSAL STRESS PROTEIN UP12"/>
    <property type="match status" value="1"/>
</dbReference>
<proteinExistence type="inferred from homology"/>
<feature type="domain" description="UspA" evidence="2">
    <location>
        <begin position="1"/>
        <end position="147"/>
    </location>
</feature>
<dbReference type="Gene3D" id="3.40.50.12370">
    <property type="match status" value="1"/>
</dbReference>
<comment type="similarity">
    <text evidence="1">Belongs to the universal stress protein A family.</text>
</comment>
<organism evidence="3 4">
    <name type="scientific">Persicobacter diffluens</name>
    <dbReference type="NCBI Taxonomy" id="981"/>
    <lineage>
        <taxon>Bacteria</taxon>
        <taxon>Pseudomonadati</taxon>
        <taxon>Bacteroidota</taxon>
        <taxon>Cytophagia</taxon>
        <taxon>Cytophagales</taxon>
        <taxon>Persicobacteraceae</taxon>
        <taxon>Persicobacter</taxon>
    </lineage>
</organism>
<reference evidence="3 4" key="1">
    <citation type="submission" date="2021-12" db="EMBL/GenBank/DDBJ databases">
        <title>Genome sequencing of bacteria with rrn-lacking chromosome and rrn-plasmid.</title>
        <authorList>
            <person name="Anda M."/>
            <person name="Iwasaki W."/>
        </authorList>
    </citation>
    <scope>NUCLEOTIDE SEQUENCE [LARGE SCALE GENOMIC DNA]</scope>
    <source>
        <strain evidence="3 4">NBRC 15940</strain>
    </source>
</reference>
<keyword evidence="4" id="KW-1185">Reference proteome</keyword>
<dbReference type="CDD" id="cd00293">
    <property type="entry name" value="USP-like"/>
    <property type="match status" value="1"/>
</dbReference>
<dbReference type="EMBL" id="BQKE01000001">
    <property type="protein sequence ID" value="GJM60070.1"/>
    <property type="molecule type" value="Genomic_DNA"/>
</dbReference>
<gene>
    <name evidence="3" type="primary">uspA_2</name>
    <name evidence="3" type="ORF">PEDI_06220</name>
</gene>